<gene>
    <name evidence="2" type="ORF">NK6_8192</name>
</gene>
<dbReference type="Proteomes" id="UP000063308">
    <property type="component" value="Chromosome"/>
</dbReference>
<feature type="compositionally biased region" description="Basic residues" evidence="1">
    <location>
        <begin position="52"/>
        <end position="63"/>
    </location>
</feature>
<proteinExistence type="predicted"/>
<protein>
    <submittedName>
        <fullName evidence="2">Uncharacterized protein</fullName>
    </submittedName>
</protein>
<dbReference type="AlphaFoldDB" id="A0A0E4FX81"/>
<reference evidence="2 3" key="1">
    <citation type="submission" date="2014-11" db="EMBL/GenBank/DDBJ databases">
        <title>Symbiosis island explosion on the genome of extra-slow-growing strains of soybean bradyrhizobia with massive insertion sequences.</title>
        <authorList>
            <person name="Iida T."/>
            <person name="Minamisawa K."/>
        </authorList>
    </citation>
    <scope>NUCLEOTIDE SEQUENCE [LARGE SCALE GENOMIC DNA]</scope>
    <source>
        <strain evidence="2 3">NK6</strain>
    </source>
</reference>
<evidence type="ECO:0000313" key="3">
    <source>
        <dbReference type="Proteomes" id="UP000063308"/>
    </source>
</evidence>
<accession>A0A0E4FX81</accession>
<evidence type="ECO:0000313" key="2">
    <source>
        <dbReference type="EMBL" id="BAR61341.1"/>
    </source>
</evidence>
<evidence type="ECO:0000256" key="1">
    <source>
        <dbReference type="SAM" id="MobiDB-lite"/>
    </source>
</evidence>
<organism evidence="2 3">
    <name type="scientific">Bradyrhizobium diazoefficiens</name>
    <dbReference type="NCBI Taxonomy" id="1355477"/>
    <lineage>
        <taxon>Bacteria</taxon>
        <taxon>Pseudomonadati</taxon>
        <taxon>Pseudomonadota</taxon>
        <taxon>Alphaproteobacteria</taxon>
        <taxon>Hyphomicrobiales</taxon>
        <taxon>Nitrobacteraceae</taxon>
        <taxon>Bradyrhizobium</taxon>
    </lineage>
</organism>
<sequence length="72" mass="7685">MRGSASAAPDAACSRLITPKVSGKHPHAQDRHRRSAGAQRPRLSLALQPSLRRAHPAAARQRRGAFPISASI</sequence>
<feature type="compositionally biased region" description="Basic residues" evidence="1">
    <location>
        <begin position="22"/>
        <end position="35"/>
    </location>
</feature>
<feature type="region of interest" description="Disordered" evidence="1">
    <location>
        <begin position="1"/>
        <end position="72"/>
    </location>
</feature>
<dbReference type="EMBL" id="AP014685">
    <property type="protein sequence ID" value="BAR61341.1"/>
    <property type="molecule type" value="Genomic_DNA"/>
</dbReference>
<name>A0A0E4FX81_9BRAD</name>